<organism evidence="6 7">
    <name type="scientific">Lactococcus cremoris subsp. cremoris GE214</name>
    <dbReference type="NCBI Taxonomy" id="1415168"/>
    <lineage>
        <taxon>Bacteria</taxon>
        <taxon>Bacillati</taxon>
        <taxon>Bacillota</taxon>
        <taxon>Bacilli</taxon>
        <taxon>Lactobacillales</taxon>
        <taxon>Streptococcaceae</taxon>
        <taxon>Lactococcus</taxon>
        <taxon>Lactococcus cremoris subsp. cremoris</taxon>
    </lineage>
</organism>
<evidence type="ECO:0000256" key="1">
    <source>
        <dbReference type="ARBA" id="ARBA00023015"/>
    </source>
</evidence>
<dbReference type="PRINTS" id="PR00034">
    <property type="entry name" value="HTHCRP"/>
</dbReference>
<dbReference type="InterPro" id="IPR018490">
    <property type="entry name" value="cNMP-bd_dom_sf"/>
</dbReference>
<keyword evidence="2" id="KW-0238">DNA-binding</keyword>
<dbReference type="EMBL" id="AZSI01000040">
    <property type="protein sequence ID" value="KEY62532.1"/>
    <property type="molecule type" value="Genomic_DNA"/>
</dbReference>
<dbReference type="InterPro" id="IPR000595">
    <property type="entry name" value="cNMP-bd_dom"/>
</dbReference>
<gene>
    <name evidence="6" type="ORF">U725_01319</name>
</gene>
<protein>
    <submittedName>
        <fullName evidence="6">FNR-like protein</fullName>
    </submittedName>
</protein>
<proteinExistence type="predicted"/>
<dbReference type="Gene3D" id="2.60.120.10">
    <property type="entry name" value="Jelly Rolls"/>
    <property type="match status" value="1"/>
</dbReference>
<evidence type="ECO:0000256" key="3">
    <source>
        <dbReference type="ARBA" id="ARBA00023163"/>
    </source>
</evidence>
<dbReference type="InterPro" id="IPR036388">
    <property type="entry name" value="WH-like_DNA-bd_sf"/>
</dbReference>
<dbReference type="Pfam" id="PF00027">
    <property type="entry name" value="cNMP_binding"/>
    <property type="match status" value="1"/>
</dbReference>
<dbReference type="CDD" id="cd00092">
    <property type="entry name" value="HTH_CRP"/>
    <property type="match status" value="1"/>
</dbReference>
<dbReference type="AlphaFoldDB" id="A0A084AB53"/>
<dbReference type="PATRIC" id="fig|1415168.3.peg.1385"/>
<dbReference type="GO" id="GO:0003677">
    <property type="term" value="F:DNA binding"/>
    <property type="evidence" value="ECO:0007669"/>
    <property type="project" value="UniProtKB-KW"/>
</dbReference>
<evidence type="ECO:0000259" key="5">
    <source>
        <dbReference type="PROSITE" id="PS51063"/>
    </source>
</evidence>
<evidence type="ECO:0000313" key="7">
    <source>
        <dbReference type="Proteomes" id="UP000028401"/>
    </source>
</evidence>
<evidence type="ECO:0000256" key="2">
    <source>
        <dbReference type="ARBA" id="ARBA00023125"/>
    </source>
</evidence>
<comment type="caution">
    <text evidence="6">The sequence shown here is derived from an EMBL/GenBank/DDBJ whole genome shotgun (WGS) entry which is preliminary data.</text>
</comment>
<dbReference type="SUPFAM" id="SSF46785">
    <property type="entry name" value="Winged helix' DNA-binding domain"/>
    <property type="match status" value="1"/>
</dbReference>
<keyword evidence="1" id="KW-0805">Transcription regulation</keyword>
<evidence type="ECO:0000313" key="6">
    <source>
        <dbReference type="EMBL" id="KEY62532.1"/>
    </source>
</evidence>
<dbReference type="PANTHER" id="PTHR24567">
    <property type="entry name" value="CRP FAMILY TRANSCRIPTIONAL REGULATORY PROTEIN"/>
    <property type="match status" value="1"/>
</dbReference>
<dbReference type="RefSeq" id="WP_011834689.1">
    <property type="nucleotide sequence ID" value="NZ_AZSI01000040.1"/>
</dbReference>
<feature type="domain" description="HTH crp-type" evidence="5">
    <location>
        <begin position="154"/>
        <end position="222"/>
    </location>
</feature>
<dbReference type="GO" id="GO:0003700">
    <property type="term" value="F:DNA-binding transcription factor activity"/>
    <property type="evidence" value="ECO:0007669"/>
    <property type="project" value="TreeGrafter"/>
</dbReference>
<reference evidence="6 7" key="1">
    <citation type="submission" date="2014-06" db="EMBL/GenBank/DDBJ databases">
        <title>Draft genome sequence of the putrescine producing strain Lactococcus lactis subsp cremoris GE214.</title>
        <authorList>
            <person name="Ladero V."/>
            <person name="Linares D.M."/>
            <person name="del Rio B."/>
            <person name="Mayo B."/>
            <person name="Martin M.C."/>
            <person name="Fernandez M."/>
            <person name="Alvarez M.A."/>
        </authorList>
    </citation>
    <scope>NUCLEOTIDE SEQUENCE [LARGE SCALE GENOMIC DNA]</scope>
    <source>
        <strain evidence="6 7">GE214</strain>
    </source>
</reference>
<dbReference type="InterPro" id="IPR050397">
    <property type="entry name" value="Env_Response_Regulators"/>
</dbReference>
<dbReference type="GO" id="GO:0005829">
    <property type="term" value="C:cytosol"/>
    <property type="evidence" value="ECO:0007669"/>
    <property type="project" value="TreeGrafter"/>
</dbReference>
<dbReference type="PROSITE" id="PS50042">
    <property type="entry name" value="CNMP_BINDING_3"/>
    <property type="match status" value="1"/>
</dbReference>
<dbReference type="PROSITE" id="PS51063">
    <property type="entry name" value="HTH_CRP_2"/>
    <property type="match status" value="1"/>
</dbReference>
<dbReference type="SMART" id="SM00100">
    <property type="entry name" value="cNMP"/>
    <property type="match status" value="1"/>
</dbReference>
<dbReference type="InterPro" id="IPR012318">
    <property type="entry name" value="HTH_CRP"/>
</dbReference>
<evidence type="ECO:0000259" key="4">
    <source>
        <dbReference type="PROSITE" id="PS50042"/>
    </source>
</evidence>
<dbReference type="SUPFAM" id="SSF51206">
    <property type="entry name" value="cAMP-binding domain-like"/>
    <property type="match status" value="1"/>
</dbReference>
<dbReference type="CDD" id="cd00038">
    <property type="entry name" value="CAP_ED"/>
    <property type="match status" value="1"/>
</dbReference>
<feature type="domain" description="Cyclic nucleotide-binding" evidence="4">
    <location>
        <begin position="21"/>
        <end position="140"/>
    </location>
</feature>
<dbReference type="PANTHER" id="PTHR24567:SF28">
    <property type="entry name" value="LISTERIOLYSIN REGULATORY PROTEIN"/>
    <property type="match status" value="1"/>
</dbReference>
<accession>A0A084AB53</accession>
<dbReference type="SMART" id="SM00419">
    <property type="entry name" value="HTH_CRP"/>
    <property type="match status" value="1"/>
</dbReference>
<dbReference type="Gene3D" id="1.10.10.10">
    <property type="entry name" value="Winged helix-like DNA-binding domain superfamily/Winged helix DNA-binding domain"/>
    <property type="match status" value="1"/>
</dbReference>
<dbReference type="InterPro" id="IPR014710">
    <property type="entry name" value="RmlC-like_jellyroll"/>
</dbReference>
<dbReference type="SMR" id="A0A084AB53"/>
<sequence length="229" mass="26203">MSKYKHHFSHHEHHCVQLVPLFGLLSESELVQVEQVVNHKIFEKGETVISPFAVPQLAIVAHGTLKIYQLSSAGKEQLLRVIEPGGYAGEDALFGVMNDNLYGETLEETQICFLRQQDFKNLLLKYPELSLKLLETTVRRAAEMQYQAQFLMMEDVESRIANYLLQLVKVVDSNSVMIPMKMKDLATFIGTTPETISRKFKILEEKGFIERRGKIIKILDIDSLEDDYA</sequence>
<name>A0A084AB53_LACLC</name>
<dbReference type="Proteomes" id="UP000028401">
    <property type="component" value="Unassembled WGS sequence"/>
</dbReference>
<keyword evidence="3" id="KW-0804">Transcription</keyword>
<dbReference type="Pfam" id="PF13545">
    <property type="entry name" value="HTH_Crp_2"/>
    <property type="match status" value="1"/>
</dbReference>
<dbReference type="InterPro" id="IPR036390">
    <property type="entry name" value="WH_DNA-bd_sf"/>
</dbReference>